<feature type="repeat" description="ANK" evidence="3">
    <location>
        <begin position="35"/>
        <end position="67"/>
    </location>
</feature>
<dbReference type="InterPro" id="IPR051637">
    <property type="entry name" value="Ank_repeat_dom-contain_49"/>
</dbReference>
<sequence length="83" mass="9126">MDVNKIISNILDGDFEDVERLIKENPDKVNQIDSDSKTFLMAACEQGSTSLIAFLIESGANMDMSDKEGLTALHYAVYSHLTG</sequence>
<dbReference type="PROSITE" id="PS50297">
    <property type="entry name" value="ANK_REP_REGION"/>
    <property type="match status" value="1"/>
</dbReference>
<dbReference type="PANTHER" id="PTHR24180">
    <property type="entry name" value="CYCLIN-DEPENDENT KINASE INHIBITOR 2C-RELATED"/>
    <property type="match status" value="1"/>
</dbReference>
<dbReference type="KEGG" id="osn:115225637"/>
<dbReference type="AlphaFoldDB" id="A0A7E6FS69"/>
<dbReference type="SUPFAM" id="SSF48403">
    <property type="entry name" value="Ankyrin repeat"/>
    <property type="match status" value="1"/>
</dbReference>
<dbReference type="RefSeq" id="XP_036370394.1">
    <property type="nucleotide sequence ID" value="XM_036514501.1"/>
</dbReference>
<name>A0A7E6FS69_9MOLL</name>
<keyword evidence="4" id="KW-1185">Reference proteome</keyword>
<evidence type="ECO:0000313" key="5">
    <source>
        <dbReference type="RefSeq" id="XP_036370394.1"/>
    </source>
</evidence>
<dbReference type="Gene3D" id="1.25.40.20">
    <property type="entry name" value="Ankyrin repeat-containing domain"/>
    <property type="match status" value="1"/>
</dbReference>
<accession>A0A7E6FS69</accession>
<evidence type="ECO:0000256" key="3">
    <source>
        <dbReference type="PROSITE-ProRule" id="PRU00023"/>
    </source>
</evidence>
<protein>
    <submittedName>
        <fullName evidence="5">Acyl-CoA-binding domain-containing protein 6 homolog</fullName>
    </submittedName>
</protein>
<keyword evidence="2 3" id="KW-0040">ANK repeat</keyword>
<evidence type="ECO:0000256" key="1">
    <source>
        <dbReference type="ARBA" id="ARBA00022737"/>
    </source>
</evidence>
<reference evidence="5" key="1">
    <citation type="submission" date="2025-08" db="UniProtKB">
        <authorList>
            <consortium name="RefSeq"/>
        </authorList>
    </citation>
    <scope>IDENTIFICATION</scope>
</reference>
<dbReference type="InterPro" id="IPR002110">
    <property type="entry name" value="Ankyrin_rpt"/>
</dbReference>
<keyword evidence="1" id="KW-0677">Repeat</keyword>
<dbReference type="PANTHER" id="PTHR24180:SF45">
    <property type="entry name" value="POLY [ADP-RIBOSE] POLYMERASE TANKYRASE"/>
    <property type="match status" value="1"/>
</dbReference>
<dbReference type="Pfam" id="PF12796">
    <property type="entry name" value="Ank_2"/>
    <property type="match status" value="1"/>
</dbReference>
<evidence type="ECO:0000256" key="2">
    <source>
        <dbReference type="ARBA" id="ARBA00023043"/>
    </source>
</evidence>
<dbReference type="PROSITE" id="PS50088">
    <property type="entry name" value="ANK_REPEAT"/>
    <property type="match status" value="1"/>
</dbReference>
<dbReference type="Proteomes" id="UP000515154">
    <property type="component" value="Linkage group LG28"/>
</dbReference>
<organism evidence="4 5">
    <name type="scientific">Octopus sinensis</name>
    <name type="common">East Asian common octopus</name>
    <dbReference type="NCBI Taxonomy" id="2607531"/>
    <lineage>
        <taxon>Eukaryota</taxon>
        <taxon>Metazoa</taxon>
        <taxon>Spiralia</taxon>
        <taxon>Lophotrochozoa</taxon>
        <taxon>Mollusca</taxon>
        <taxon>Cephalopoda</taxon>
        <taxon>Coleoidea</taxon>
        <taxon>Octopodiformes</taxon>
        <taxon>Octopoda</taxon>
        <taxon>Incirrata</taxon>
        <taxon>Octopodidae</taxon>
        <taxon>Octopus</taxon>
    </lineage>
</organism>
<evidence type="ECO:0000313" key="4">
    <source>
        <dbReference type="Proteomes" id="UP000515154"/>
    </source>
</evidence>
<dbReference type="InterPro" id="IPR036770">
    <property type="entry name" value="Ankyrin_rpt-contain_sf"/>
</dbReference>
<gene>
    <name evidence="5" type="primary">LOC115225637</name>
</gene>
<proteinExistence type="predicted"/>